<organism evidence="14 15">
    <name type="scientific">Flaviflexus salsibiostraticola</name>
    <dbReference type="NCBI Taxonomy" id="1282737"/>
    <lineage>
        <taxon>Bacteria</taxon>
        <taxon>Bacillati</taxon>
        <taxon>Actinomycetota</taxon>
        <taxon>Actinomycetes</taxon>
        <taxon>Actinomycetales</taxon>
        <taxon>Actinomycetaceae</taxon>
        <taxon>Flaviflexus</taxon>
    </lineage>
</organism>
<dbReference type="PANTHER" id="PTHR11088:SF60">
    <property type="entry name" value="TRNA DIMETHYLALLYLTRANSFERASE"/>
    <property type="match status" value="1"/>
</dbReference>
<keyword evidence="7 10" id="KW-0067">ATP-binding</keyword>
<dbReference type="Pfam" id="PF01715">
    <property type="entry name" value="IPPT"/>
    <property type="match status" value="1"/>
</dbReference>
<evidence type="ECO:0000256" key="1">
    <source>
        <dbReference type="ARBA" id="ARBA00001946"/>
    </source>
</evidence>
<dbReference type="HAMAP" id="MF_00185">
    <property type="entry name" value="IPP_trans"/>
    <property type="match status" value="1"/>
</dbReference>
<evidence type="ECO:0000256" key="4">
    <source>
        <dbReference type="ARBA" id="ARBA00022679"/>
    </source>
</evidence>
<dbReference type="Gene3D" id="1.10.20.140">
    <property type="match status" value="1"/>
</dbReference>
<dbReference type="InterPro" id="IPR018022">
    <property type="entry name" value="IPT"/>
</dbReference>
<gene>
    <name evidence="10 14" type="primary">miaA</name>
    <name evidence="14" type="ORF">EJO69_00385</name>
</gene>
<evidence type="ECO:0000313" key="14">
    <source>
        <dbReference type="EMBL" id="AZN28924.1"/>
    </source>
</evidence>
<feature type="site" description="Interaction with substrate tRNA" evidence="10">
    <location>
        <position position="123"/>
    </location>
</feature>
<evidence type="ECO:0000256" key="5">
    <source>
        <dbReference type="ARBA" id="ARBA00022694"/>
    </source>
</evidence>
<dbReference type="CDD" id="cd02019">
    <property type="entry name" value="NK"/>
    <property type="match status" value="1"/>
</dbReference>
<dbReference type="Gene3D" id="3.40.50.300">
    <property type="entry name" value="P-loop containing nucleotide triphosphate hydrolases"/>
    <property type="match status" value="1"/>
</dbReference>
<protein>
    <recommendedName>
        <fullName evidence="10">tRNA dimethylallyltransferase</fullName>
        <ecNumber evidence="10">2.5.1.75</ecNumber>
    </recommendedName>
    <alternativeName>
        <fullName evidence="10">Dimethylallyl diphosphate:tRNA dimethylallyltransferase</fullName>
        <shortName evidence="10">DMAPP:tRNA dimethylallyltransferase</shortName>
        <shortName evidence="10">DMATase</shortName>
    </alternativeName>
    <alternativeName>
        <fullName evidence="10">Isopentenyl-diphosphate:tRNA isopentenyltransferase</fullName>
        <shortName evidence="10">IPP transferase</shortName>
        <shortName evidence="10">IPPT</shortName>
        <shortName evidence="10">IPTase</shortName>
    </alternativeName>
</protein>
<sequence>MIIAVVGPTAVGKSAAAIDLAHRLGGPDAAEIIGADALQLYRGMDIGTAKVTAAERRGIAHHQIDVLDISEEASVAAYQARARRDAEVIVARGRTPIVVGGSGLYVSAILDRIDFPGTVPEVRTRLMADLERLGGAAMHARLAQIDPPSAAVIDARNERRVVRALEVNEVTGRSFQPVFPRHTSFYDDVIMVGLEMSGDVLEARIEARTRTMIEEGLLDEVRCLRERGLDNAPTARMATGYREALAVLDGDMTLSEAADAITAATRRLVKKQLTWFRRDPRIAWIDAGDAAAQIEQIIEETSAQ</sequence>
<comment type="similarity">
    <text evidence="3 10 13">Belongs to the IPP transferase family.</text>
</comment>
<dbReference type="KEGG" id="fsl:EJO69_00385"/>
<comment type="subunit">
    <text evidence="10">Monomer.</text>
</comment>
<comment type="cofactor">
    <cofactor evidence="1 10">
        <name>Mg(2+)</name>
        <dbReference type="ChEBI" id="CHEBI:18420"/>
    </cofactor>
</comment>
<keyword evidence="15" id="KW-1185">Reference proteome</keyword>
<keyword evidence="4 10" id="KW-0808">Transferase</keyword>
<evidence type="ECO:0000256" key="11">
    <source>
        <dbReference type="RuleBase" id="RU003783"/>
    </source>
</evidence>
<evidence type="ECO:0000256" key="9">
    <source>
        <dbReference type="ARBA" id="ARBA00049563"/>
    </source>
</evidence>
<evidence type="ECO:0000256" key="6">
    <source>
        <dbReference type="ARBA" id="ARBA00022741"/>
    </source>
</evidence>
<dbReference type="Proteomes" id="UP000270021">
    <property type="component" value="Chromosome"/>
</dbReference>
<dbReference type="SUPFAM" id="SSF52540">
    <property type="entry name" value="P-loop containing nucleoside triphosphate hydrolases"/>
    <property type="match status" value="2"/>
</dbReference>
<evidence type="ECO:0000256" key="7">
    <source>
        <dbReference type="ARBA" id="ARBA00022840"/>
    </source>
</evidence>
<proteinExistence type="inferred from homology"/>
<feature type="binding site" evidence="10">
    <location>
        <begin position="9"/>
        <end position="14"/>
    </location>
    <ligand>
        <name>substrate</name>
    </ligand>
</feature>
<feature type="binding site" evidence="10">
    <location>
        <begin position="7"/>
        <end position="14"/>
    </location>
    <ligand>
        <name>ATP</name>
        <dbReference type="ChEBI" id="CHEBI:30616"/>
    </ligand>
</feature>
<evidence type="ECO:0000313" key="15">
    <source>
        <dbReference type="Proteomes" id="UP000270021"/>
    </source>
</evidence>
<comment type="function">
    <text evidence="2 10 12">Catalyzes the transfer of a dimethylallyl group onto the adenine at position 37 in tRNAs that read codons beginning with uridine, leading to the formation of N6-(dimethylallyl)adenosine (i(6)A).</text>
</comment>
<comment type="catalytic activity">
    <reaction evidence="9 10 11">
        <text>adenosine(37) in tRNA + dimethylallyl diphosphate = N(6)-dimethylallyladenosine(37) in tRNA + diphosphate</text>
        <dbReference type="Rhea" id="RHEA:26482"/>
        <dbReference type="Rhea" id="RHEA-COMP:10162"/>
        <dbReference type="Rhea" id="RHEA-COMP:10375"/>
        <dbReference type="ChEBI" id="CHEBI:33019"/>
        <dbReference type="ChEBI" id="CHEBI:57623"/>
        <dbReference type="ChEBI" id="CHEBI:74411"/>
        <dbReference type="ChEBI" id="CHEBI:74415"/>
        <dbReference type="EC" id="2.5.1.75"/>
    </reaction>
</comment>
<keyword evidence="8 10" id="KW-0460">Magnesium</keyword>
<name>A0A3S8Z646_9ACTO</name>
<dbReference type="GO" id="GO:0006400">
    <property type="term" value="P:tRNA modification"/>
    <property type="evidence" value="ECO:0007669"/>
    <property type="project" value="TreeGrafter"/>
</dbReference>
<dbReference type="OrthoDB" id="9776390at2"/>
<evidence type="ECO:0000256" key="8">
    <source>
        <dbReference type="ARBA" id="ARBA00022842"/>
    </source>
</evidence>
<dbReference type="GO" id="GO:0005524">
    <property type="term" value="F:ATP binding"/>
    <property type="evidence" value="ECO:0007669"/>
    <property type="project" value="UniProtKB-UniRule"/>
</dbReference>
<dbReference type="InterPro" id="IPR039657">
    <property type="entry name" value="Dimethylallyltransferase"/>
</dbReference>
<dbReference type="PANTHER" id="PTHR11088">
    <property type="entry name" value="TRNA DIMETHYLALLYLTRANSFERASE"/>
    <property type="match status" value="1"/>
</dbReference>
<comment type="caution">
    <text evidence="10">Lacks conserved residue(s) required for the propagation of feature annotation.</text>
</comment>
<keyword evidence="6 10" id="KW-0547">Nucleotide-binding</keyword>
<accession>A0A3S8Z646</accession>
<feature type="site" description="Interaction with substrate tRNA" evidence="10">
    <location>
        <position position="102"/>
    </location>
</feature>
<evidence type="ECO:0000256" key="3">
    <source>
        <dbReference type="ARBA" id="ARBA00005842"/>
    </source>
</evidence>
<dbReference type="AlphaFoldDB" id="A0A3S8Z646"/>
<dbReference type="RefSeq" id="WP_126037710.1">
    <property type="nucleotide sequence ID" value="NZ_CP034438.1"/>
</dbReference>
<dbReference type="InterPro" id="IPR027417">
    <property type="entry name" value="P-loop_NTPase"/>
</dbReference>
<reference evidence="14 15" key="1">
    <citation type="submission" date="2018-12" db="EMBL/GenBank/DDBJ databases">
        <title>Complete genome sequence of Flaviflexus salsibiostraticola KCTC 33148.</title>
        <authorList>
            <person name="Bae J.-W."/>
        </authorList>
    </citation>
    <scope>NUCLEOTIDE SEQUENCE [LARGE SCALE GENOMIC DNA]</scope>
    <source>
        <strain evidence="14 15">KCTC 33148</strain>
    </source>
</reference>
<dbReference type="EC" id="2.5.1.75" evidence="10"/>
<evidence type="ECO:0000256" key="2">
    <source>
        <dbReference type="ARBA" id="ARBA00003213"/>
    </source>
</evidence>
<dbReference type="NCBIfam" id="TIGR00174">
    <property type="entry name" value="miaA"/>
    <property type="match status" value="1"/>
</dbReference>
<evidence type="ECO:0000256" key="12">
    <source>
        <dbReference type="RuleBase" id="RU003784"/>
    </source>
</evidence>
<keyword evidence="5 10" id="KW-0819">tRNA processing</keyword>
<evidence type="ECO:0000256" key="13">
    <source>
        <dbReference type="RuleBase" id="RU003785"/>
    </source>
</evidence>
<dbReference type="EMBL" id="CP034438">
    <property type="protein sequence ID" value="AZN28924.1"/>
    <property type="molecule type" value="Genomic_DNA"/>
</dbReference>
<evidence type="ECO:0000256" key="10">
    <source>
        <dbReference type="HAMAP-Rule" id="MF_00185"/>
    </source>
</evidence>
<dbReference type="GO" id="GO:0052381">
    <property type="term" value="F:tRNA dimethylallyltransferase activity"/>
    <property type="evidence" value="ECO:0007669"/>
    <property type="project" value="UniProtKB-UniRule"/>
</dbReference>